<dbReference type="PANTHER" id="PTHR32370">
    <property type="entry name" value="OS12G0117600 PROTEIN"/>
    <property type="match status" value="1"/>
</dbReference>
<keyword evidence="2" id="KW-0833">Ubl conjugation pathway</keyword>
<evidence type="ECO:0000259" key="5">
    <source>
        <dbReference type="PROSITE" id="PS50097"/>
    </source>
</evidence>
<comment type="pathway">
    <text evidence="1">Protein modification; protein ubiquitination.</text>
</comment>
<sequence length="551" mass="61841">MPDLCDLQIHVNGQQTFFLHEIVFSRFCGKLRKIIKEEKRRSQIRKSGIVIDDFPGGAEGFELVSRFCYNNGIITITASNVSLLHCCAVSLGMTDKVSSCNLLHQTETFLEGLFNWSWHDILTSLKACESFFSFADSCGLIQKFMNSLLAKIAQNSDVFASSSSSSSSPDTRTRTPSFTSSNKSAWWFEDMTILSPSTIEQFLKTLGSFGSDNNNLVLTRFLLHYLKTAAHCKGNTNNNLMSSRSECTGLADTAVHGVVLMGKTSFSCRSLFWVLRIVSGFGLSRECRAELEKLMGGLLDQATLDDLLICGHNGGAYDVNIVLRLIILFVHRDSKIVCIPRMIKVGRLIDKYLREIAPDQSLKISKFLGIAESLPDYARDSFDGVYRAIDIYLESHPALPLEERSRLCRCLNYDKLSLEACKDLAKNPRIPPRIAVQALASQGSSLPAENFVKEKDAKKKTSISKNIHHQMVLYKKNKSHDSSSASDHHHDKSLDEEDAESEHMRLNLQRMQWKVVELEKVCREMKGQMSRIVKTGAMVPPPHTRALPRLC</sequence>
<gene>
    <name evidence="7" type="ORF">RND71_019117</name>
</gene>
<feature type="domain" description="BTB" evidence="5">
    <location>
        <begin position="5"/>
        <end position="77"/>
    </location>
</feature>
<feature type="domain" description="NPH3" evidence="6">
    <location>
        <begin position="185"/>
        <end position="445"/>
    </location>
</feature>
<evidence type="ECO:0000256" key="3">
    <source>
        <dbReference type="PROSITE-ProRule" id="PRU00982"/>
    </source>
</evidence>
<dbReference type="Gene3D" id="3.30.710.10">
    <property type="entry name" value="Potassium Channel Kv1.1, Chain A"/>
    <property type="match status" value="1"/>
</dbReference>
<dbReference type="PROSITE" id="PS50097">
    <property type="entry name" value="BTB"/>
    <property type="match status" value="1"/>
</dbReference>
<feature type="region of interest" description="Disordered" evidence="4">
    <location>
        <begin position="476"/>
        <end position="502"/>
    </location>
</feature>
<dbReference type="AlphaFoldDB" id="A0AAE1RYU1"/>
<dbReference type="EMBL" id="JAVYJV010000010">
    <property type="protein sequence ID" value="KAK4360165.1"/>
    <property type="molecule type" value="Genomic_DNA"/>
</dbReference>
<evidence type="ECO:0000256" key="1">
    <source>
        <dbReference type="ARBA" id="ARBA00004906"/>
    </source>
</evidence>
<dbReference type="PROSITE" id="PS51649">
    <property type="entry name" value="NPH3"/>
    <property type="match status" value="1"/>
</dbReference>
<comment type="caution">
    <text evidence="7">The sequence shown here is derived from an EMBL/GenBank/DDBJ whole genome shotgun (WGS) entry which is preliminary data.</text>
</comment>
<accession>A0AAE1RYU1</accession>
<evidence type="ECO:0000259" key="6">
    <source>
        <dbReference type="PROSITE" id="PS51649"/>
    </source>
</evidence>
<proteinExistence type="inferred from homology"/>
<dbReference type="Proteomes" id="UP001291623">
    <property type="component" value="Unassembled WGS sequence"/>
</dbReference>
<dbReference type="InterPro" id="IPR011333">
    <property type="entry name" value="SKP1/BTB/POZ_sf"/>
</dbReference>
<evidence type="ECO:0000313" key="7">
    <source>
        <dbReference type="EMBL" id="KAK4360165.1"/>
    </source>
</evidence>
<evidence type="ECO:0000313" key="8">
    <source>
        <dbReference type="Proteomes" id="UP001291623"/>
    </source>
</evidence>
<protein>
    <submittedName>
        <fullName evidence="7">Uncharacterized protein</fullName>
    </submittedName>
</protein>
<comment type="similarity">
    <text evidence="3">Belongs to the NPH3 family.</text>
</comment>
<dbReference type="InterPro" id="IPR043454">
    <property type="entry name" value="NPH3/RPT2-like"/>
</dbReference>
<reference evidence="7" key="1">
    <citation type="submission" date="2023-12" db="EMBL/GenBank/DDBJ databases">
        <title>Genome assembly of Anisodus tanguticus.</title>
        <authorList>
            <person name="Wang Y.-J."/>
        </authorList>
    </citation>
    <scope>NUCLEOTIDE SEQUENCE</scope>
    <source>
        <strain evidence="7">KB-2021</strain>
        <tissue evidence="7">Leaf</tissue>
    </source>
</reference>
<dbReference type="SUPFAM" id="SSF54695">
    <property type="entry name" value="POZ domain"/>
    <property type="match status" value="1"/>
</dbReference>
<dbReference type="InterPro" id="IPR000210">
    <property type="entry name" value="BTB/POZ_dom"/>
</dbReference>
<keyword evidence="8" id="KW-1185">Reference proteome</keyword>
<name>A0AAE1RYU1_9SOLA</name>
<dbReference type="InterPro" id="IPR027356">
    <property type="entry name" value="NPH3_dom"/>
</dbReference>
<organism evidence="7 8">
    <name type="scientific">Anisodus tanguticus</name>
    <dbReference type="NCBI Taxonomy" id="243964"/>
    <lineage>
        <taxon>Eukaryota</taxon>
        <taxon>Viridiplantae</taxon>
        <taxon>Streptophyta</taxon>
        <taxon>Embryophyta</taxon>
        <taxon>Tracheophyta</taxon>
        <taxon>Spermatophyta</taxon>
        <taxon>Magnoliopsida</taxon>
        <taxon>eudicotyledons</taxon>
        <taxon>Gunneridae</taxon>
        <taxon>Pentapetalae</taxon>
        <taxon>asterids</taxon>
        <taxon>lamiids</taxon>
        <taxon>Solanales</taxon>
        <taxon>Solanaceae</taxon>
        <taxon>Solanoideae</taxon>
        <taxon>Hyoscyameae</taxon>
        <taxon>Anisodus</taxon>
    </lineage>
</organism>
<feature type="region of interest" description="Disordered" evidence="4">
    <location>
        <begin position="159"/>
        <end position="180"/>
    </location>
</feature>
<dbReference type="Pfam" id="PF03000">
    <property type="entry name" value="NPH3"/>
    <property type="match status" value="1"/>
</dbReference>
<evidence type="ECO:0000256" key="4">
    <source>
        <dbReference type="SAM" id="MobiDB-lite"/>
    </source>
</evidence>
<evidence type="ECO:0000256" key="2">
    <source>
        <dbReference type="ARBA" id="ARBA00022786"/>
    </source>
</evidence>